<gene>
    <name evidence="2" type="ORF">DBV05_g8647</name>
</gene>
<dbReference type="AlphaFoldDB" id="A0A5N5D539"/>
<dbReference type="EMBL" id="VCHE01000073">
    <property type="protein sequence ID" value="KAB2572697.1"/>
    <property type="molecule type" value="Genomic_DNA"/>
</dbReference>
<keyword evidence="3" id="KW-1185">Reference proteome</keyword>
<evidence type="ECO:0000313" key="3">
    <source>
        <dbReference type="Proteomes" id="UP000325902"/>
    </source>
</evidence>
<accession>A0A5N5D539</accession>
<feature type="signal peptide" evidence="1">
    <location>
        <begin position="1"/>
        <end position="26"/>
    </location>
</feature>
<protein>
    <submittedName>
        <fullName evidence="2">Uncharacterized protein</fullName>
    </submittedName>
</protein>
<reference evidence="2 3" key="1">
    <citation type="journal article" date="2019" name="Sci. Rep.">
        <title>A multi-omics analysis of the grapevine pathogen Lasiodiplodia theobromae reveals that temperature affects the expression of virulence- and pathogenicity-related genes.</title>
        <authorList>
            <person name="Felix C."/>
            <person name="Meneses R."/>
            <person name="Goncalves M.F.M."/>
            <person name="Tilleman L."/>
            <person name="Duarte A.S."/>
            <person name="Jorrin-Novo J.V."/>
            <person name="Van de Peer Y."/>
            <person name="Deforce D."/>
            <person name="Van Nieuwerburgh F."/>
            <person name="Esteves A.C."/>
            <person name="Alves A."/>
        </authorList>
    </citation>
    <scope>NUCLEOTIDE SEQUENCE [LARGE SCALE GENOMIC DNA]</scope>
    <source>
        <strain evidence="2 3">LA-SOL3</strain>
    </source>
</reference>
<name>A0A5N5D539_9PEZI</name>
<organism evidence="2 3">
    <name type="scientific">Lasiodiplodia theobromae</name>
    <dbReference type="NCBI Taxonomy" id="45133"/>
    <lineage>
        <taxon>Eukaryota</taxon>
        <taxon>Fungi</taxon>
        <taxon>Dikarya</taxon>
        <taxon>Ascomycota</taxon>
        <taxon>Pezizomycotina</taxon>
        <taxon>Dothideomycetes</taxon>
        <taxon>Dothideomycetes incertae sedis</taxon>
        <taxon>Botryosphaeriales</taxon>
        <taxon>Botryosphaeriaceae</taxon>
        <taxon>Lasiodiplodia</taxon>
    </lineage>
</organism>
<feature type="chain" id="PRO_5024870436" evidence="1">
    <location>
        <begin position="27"/>
        <end position="221"/>
    </location>
</feature>
<comment type="caution">
    <text evidence="2">The sequence shown here is derived from an EMBL/GenBank/DDBJ whole genome shotgun (WGS) entry which is preliminary data.</text>
</comment>
<dbReference type="Proteomes" id="UP000325902">
    <property type="component" value="Unassembled WGS sequence"/>
</dbReference>
<keyword evidence="1" id="KW-0732">Signal</keyword>
<proteinExistence type="predicted"/>
<evidence type="ECO:0000313" key="2">
    <source>
        <dbReference type="EMBL" id="KAB2572697.1"/>
    </source>
</evidence>
<evidence type="ECO:0000256" key="1">
    <source>
        <dbReference type="SAM" id="SignalP"/>
    </source>
</evidence>
<dbReference type="OrthoDB" id="3915787at2759"/>
<sequence>MLFLSTNQPVILLLLSLLSLFSLSNATVAVGRGAPASGPVYILGTPSSSSSGDGAAAVARVGSALRTLGFPTTYLPFLADDDNGSNNNATTYYDHYAAIISREPGAKFILPADSPSPSGSSWLRRLLQEKQRTNGASLQPRSNANDNAHPHTLALRALFSQPAHSQQLLELRFDGNDNADSHQSNSVALPPSEQLQAWEQLCDFLGLGYSVVERLKLRRFP</sequence>